<dbReference type="PANTHER" id="PTHR13618">
    <property type="entry name" value="LEUCINE ZIPPER CONTAINING TRANSCRIPTION FACTOR LZF1"/>
    <property type="match status" value="1"/>
</dbReference>
<keyword evidence="2" id="KW-1185">Reference proteome</keyword>
<dbReference type="AlphaFoldDB" id="A0A1G4KHR0"/>
<sequence length="337" mass="38262">MTTQLYPDDYFGGRKPVDQEGERRWLINEIIKPELPNIIDNVDKCLELLTSQVNFKMPISNGAPSEPNAAYVRGVLTRKGGFVIDFQVMVKFKHFNRGKQIVFKMDTTNPFPLEQIAIITTNLRIVSELLDVLQQCAEVDKFVEDLGKVVDLLASSIKLLQFPPQDLLFPFNRNAVLKQMFAHSEVPFQTAHHVLNMDLVILKNEISMDFRNLQKILTKPWCEYNPHTGKTFADLVRDKLKLQRGKSLKEILTDEGLQVEEPSLFRNVFPHKNGHMCTSLEEAQSVLVRCITFESGLVSECEKVSISTSDPSLISITSKLSGLENCVSNYFSNITLI</sequence>
<protein>
    <submittedName>
        <fullName evidence="1">LANO_0G07690g1_1</fullName>
    </submittedName>
</protein>
<proteinExistence type="predicted"/>
<evidence type="ECO:0000313" key="1">
    <source>
        <dbReference type="EMBL" id="SCV04024.1"/>
    </source>
</evidence>
<gene>
    <name evidence="1" type="ORF">LANO_0G07690G</name>
</gene>
<organism evidence="1 2">
    <name type="scientific">Lachancea nothofagi CBS 11611</name>
    <dbReference type="NCBI Taxonomy" id="1266666"/>
    <lineage>
        <taxon>Eukaryota</taxon>
        <taxon>Fungi</taxon>
        <taxon>Dikarya</taxon>
        <taxon>Ascomycota</taxon>
        <taxon>Saccharomycotina</taxon>
        <taxon>Saccharomycetes</taxon>
        <taxon>Saccharomycetales</taxon>
        <taxon>Saccharomycetaceae</taxon>
        <taxon>Lachancea</taxon>
    </lineage>
</organism>
<dbReference type="GO" id="GO:0043291">
    <property type="term" value="C:RAVE complex"/>
    <property type="evidence" value="ECO:0007669"/>
    <property type="project" value="TreeGrafter"/>
</dbReference>
<dbReference type="EMBL" id="LT598453">
    <property type="protein sequence ID" value="SCV04024.1"/>
    <property type="molecule type" value="Genomic_DNA"/>
</dbReference>
<reference evidence="2" key="1">
    <citation type="submission" date="2016-03" db="EMBL/GenBank/DDBJ databases">
        <authorList>
            <person name="Devillers Hugo."/>
        </authorList>
    </citation>
    <scope>NUCLEOTIDE SEQUENCE [LARGE SCALE GENOMIC DNA]</scope>
</reference>
<name>A0A1G4KHR0_9SACH</name>
<dbReference type="OrthoDB" id="66510at2759"/>
<dbReference type="Proteomes" id="UP000189911">
    <property type="component" value="Chromosome G"/>
</dbReference>
<dbReference type="InterPro" id="IPR028241">
    <property type="entry name" value="RAVE2/Rogdi"/>
</dbReference>
<dbReference type="PANTHER" id="PTHR13618:SF1">
    <property type="entry name" value="PROTEIN ROGDI HOMOLOG"/>
    <property type="match status" value="1"/>
</dbReference>
<evidence type="ECO:0000313" key="2">
    <source>
        <dbReference type="Proteomes" id="UP000189911"/>
    </source>
</evidence>
<dbReference type="Pfam" id="PF10259">
    <property type="entry name" value="Rogdi_lz"/>
    <property type="match status" value="1"/>
</dbReference>
<accession>A0A1G4KHR0</accession>